<evidence type="ECO:0000256" key="2">
    <source>
        <dbReference type="ARBA" id="ARBA00023186"/>
    </source>
</evidence>
<dbReference type="PANTHER" id="PTHR15410:SF2">
    <property type="entry name" value="HIRA-INTERACTING PROTEIN 3"/>
    <property type="match status" value="1"/>
</dbReference>
<protein>
    <submittedName>
        <fullName evidence="6">HIRA interacting protein 3</fullName>
    </submittedName>
</protein>
<sequence>MVSKKEKIDIRRFIKGQLLDEPDLSTLTLRILRKRYLAEAGCESLSSEAKQYMKQVVQEELMKMQQVGERQMFPDAEHCTCIGRIANVLAENDESESEPETESTAKKSRSQHSGSSSDSEDAQNREAGSQNKEQIRSQTKNKEAAKESNQEKSKKAKRRVTSDESSDEEMNESEKDGNESPSPEETVKKKVSAAESKETRHVDASGGKKTPRGDEESESDADSKSEKSEKIKDGDSSASEKEENAKKKNDSDSDSSSLPSLDEEKKSDTDEKNRGPKVSSSLIYDVVFLFLQDEDKAVVRLKRYIALCGVRRNYKKLLDGCRSTRSKVAVLKKELEDLGLRGNPSIEKCKKIRLKREEAQELAELDVHNIISTKGRPRRRGTSAMQVHKEPPSSYQRTLNSDSDSDQENDAPKGRRKISEWANLHGIISDDADTD</sequence>
<dbReference type="OMA" id="CGIRKIW"/>
<dbReference type="GeneTree" id="ENSGT00390000014062"/>
<feature type="compositionally biased region" description="Basic and acidic residues" evidence="4">
    <location>
        <begin position="140"/>
        <end position="153"/>
    </location>
</feature>
<feature type="compositionally biased region" description="Acidic residues" evidence="4">
    <location>
        <begin position="91"/>
        <end position="101"/>
    </location>
</feature>
<name>A0A096M2G2_POEFO</name>
<dbReference type="InterPro" id="IPR019098">
    <property type="entry name" value="Histone_chaperone_domain_CHZ"/>
</dbReference>
<feature type="compositionally biased region" description="Basic and acidic residues" evidence="4">
    <location>
        <begin position="410"/>
        <end position="419"/>
    </location>
</feature>
<evidence type="ECO:0000313" key="7">
    <source>
        <dbReference type="Proteomes" id="UP000028760"/>
    </source>
</evidence>
<evidence type="ECO:0000256" key="4">
    <source>
        <dbReference type="SAM" id="MobiDB-lite"/>
    </source>
</evidence>
<proteinExistence type="predicted"/>
<feature type="compositionally biased region" description="Polar residues" evidence="4">
    <location>
        <begin position="393"/>
        <end position="402"/>
    </location>
</feature>
<dbReference type="Ensembl" id="ENSPFOT00000026980.1">
    <property type="protein sequence ID" value="ENSPFOP00000025603.1"/>
    <property type="gene ID" value="ENSPFOG00000023664.1"/>
</dbReference>
<reference evidence="6" key="2">
    <citation type="submission" date="2025-08" db="UniProtKB">
        <authorList>
            <consortium name="Ensembl"/>
        </authorList>
    </citation>
    <scope>IDENTIFICATION</scope>
</reference>
<reference evidence="7" key="1">
    <citation type="submission" date="2013-10" db="EMBL/GenBank/DDBJ databases">
        <authorList>
            <person name="Schartl M."/>
            <person name="Warren W."/>
        </authorList>
    </citation>
    <scope>NUCLEOTIDE SEQUENCE [LARGE SCALE GENOMIC DNA]</scope>
    <source>
        <strain evidence="7">female</strain>
    </source>
</reference>
<organism evidence="6 7">
    <name type="scientific">Poecilia formosa</name>
    <name type="common">Amazon molly</name>
    <name type="synonym">Limia formosa</name>
    <dbReference type="NCBI Taxonomy" id="48698"/>
    <lineage>
        <taxon>Eukaryota</taxon>
        <taxon>Metazoa</taxon>
        <taxon>Chordata</taxon>
        <taxon>Craniata</taxon>
        <taxon>Vertebrata</taxon>
        <taxon>Euteleostomi</taxon>
        <taxon>Actinopterygii</taxon>
        <taxon>Neopterygii</taxon>
        <taxon>Teleostei</taxon>
        <taxon>Neoteleostei</taxon>
        <taxon>Acanthomorphata</taxon>
        <taxon>Ovalentaria</taxon>
        <taxon>Atherinomorphae</taxon>
        <taxon>Cyprinodontiformes</taxon>
        <taxon>Poeciliidae</taxon>
        <taxon>Poeciliinae</taxon>
        <taxon>Poecilia</taxon>
    </lineage>
</organism>
<dbReference type="EMBL" id="AYCK01009482">
    <property type="status" value="NOT_ANNOTATED_CDS"/>
    <property type="molecule type" value="Genomic_DNA"/>
</dbReference>
<dbReference type="Proteomes" id="UP000028760">
    <property type="component" value="Unassembled WGS sequence"/>
</dbReference>
<evidence type="ECO:0000259" key="5">
    <source>
        <dbReference type="SMART" id="SM01082"/>
    </source>
</evidence>
<feature type="compositionally biased region" description="Basic and acidic residues" evidence="4">
    <location>
        <begin position="221"/>
        <end position="251"/>
    </location>
</feature>
<feature type="region of interest" description="Disordered" evidence="4">
    <location>
        <begin position="370"/>
        <end position="435"/>
    </location>
</feature>
<feature type="compositionally biased region" description="Polar residues" evidence="4">
    <location>
        <begin position="126"/>
        <end position="138"/>
    </location>
</feature>
<keyword evidence="3" id="KW-0539">Nucleus</keyword>
<dbReference type="AlphaFoldDB" id="A0A096M2G2"/>
<keyword evidence="2" id="KW-0143">Chaperone</keyword>
<dbReference type="InterPro" id="IPR037647">
    <property type="entry name" value="HIRIP3"/>
</dbReference>
<feature type="compositionally biased region" description="Basic and acidic residues" evidence="4">
    <location>
        <begin position="262"/>
        <end position="274"/>
    </location>
</feature>
<feature type="region of interest" description="Disordered" evidence="4">
    <location>
        <begin position="90"/>
        <end position="277"/>
    </location>
</feature>
<feature type="domain" description="Histone chaperone" evidence="5">
    <location>
        <begin position="356"/>
        <end position="393"/>
    </location>
</feature>
<accession>A0A096M2G2</accession>
<comment type="subcellular location">
    <subcellularLocation>
        <location evidence="1">Nucleus</location>
    </subcellularLocation>
</comment>
<evidence type="ECO:0000313" key="6">
    <source>
        <dbReference type="Ensembl" id="ENSPFOP00000025603.1"/>
    </source>
</evidence>
<evidence type="ECO:0000256" key="3">
    <source>
        <dbReference type="ARBA" id="ARBA00023242"/>
    </source>
</evidence>
<dbReference type="GO" id="GO:0005634">
    <property type="term" value="C:nucleus"/>
    <property type="evidence" value="ECO:0007669"/>
    <property type="project" value="UniProtKB-SubCell"/>
</dbReference>
<dbReference type="PANTHER" id="PTHR15410">
    <property type="entry name" value="HIRA-INTERACTING PROTEIN 3"/>
    <property type="match status" value="1"/>
</dbReference>
<reference evidence="6" key="3">
    <citation type="submission" date="2025-09" db="UniProtKB">
        <authorList>
            <consortium name="Ensembl"/>
        </authorList>
    </citation>
    <scope>IDENTIFICATION</scope>
</reference>
<evidence type="ECO:0000256" key="1">
    <source>
        <dbReference type="ARBA" id="ARBA00004123"/>
    </source>
</evidence>
<dbReference type="SMART" id="SM01082">
    <property type="entry name" value="CHZ"/>
    <property type="match status" value="1"/>
</dbReference>
<keyword evidence="7" id="KW-1185">Reference proteome</keyword>